<dbReference type="EMBL" id="JACHFA010000007">
    <property type="protein sequence ID" value="MBB6032022.1"/>
    <property type="molecule type" value="Genomic_DNA"/>
</dbReference>
<reference evidence="2 3" key="1">
    <citation type="submission" date="2020-08" db="EMBL/GenBank/DDBJ databases">
        <title>Genomic Encyclopedia of Type Strains, Phase IV (KMG-IV): sequencing the most valuable type-strain genomes for metagenomic binning, comparative biology and taxonomic classification.</title>
        <authorList>
            <person name="Goeker M."/>
        </authorList>
    </citation>
    <scope>NUCLEOTIDE SEQUENCE [LARGE SCALE GENOMIC DNA]</scope>
    <source>
        <strain evidence="2 3">DSM 16813</strain>
    </source>
</reference>
<dbReference type="InterPro" id="IPR057717">
    <property type="entry name" value="BBH37-like_helical"/>
</dbReference>
<feature type="domain" description="BBH37-like helical" evidence="1">
    <location>
        <begin position="1"/>
        <end position="73"/>
    </location>
</feature>
<sequence length="80" mass="9376">MQNQLRIDIKLDNLINKIDIAGNEIKSMVFFLGDAQKKLKESIIKRLESKKKGLMRWQLSRQVLSNSRNALSKTIRIFFL</sequence>
<evidence type="ECO:0000313" key="3">
    <source>
        <dbReference type="Proteomes" id="UP000566276"/>
    </source>
</evidence>
<dbReference type="RefSeq" id="WP_236845796.1">
    <property type="nucleotide sequence ID" value="NZ_JACHFA010000007.1"/>
</dbReference>
<organism evidence="2 3">
    <name type="scientific">Borreliella spielmanii</name>
    <dbReference type="NCBI Taxonomy" id="88916"/>
    <lineage>
        <taxon>Bacteria</taxon>
        <taxon>Pseudomonadati</taxon>
        <taxon>Spirochaetota</taxon>
        <taxon>Spirochaetia</taxon>
        <taxon>Spirochaetales</taxon>
        <taxon>Borreliaceae</taxon>
        <taxon>Borreliella</taxon>
    </lineage>
</organism>
<comment type="caution">
    <text evidence="2">The sequence shown here is derived from an EMBL/GenBank/DDBJ whole genome shotgun (WGS) entry which is preliminary data.</text>
</comment>
<protein>
    <submittedName>
        <fullName evidence="2">SMC interacting uncharacterized protein involved in chromosome segregation</fullName>
    </submittedName>
</protein>
<dbReference type="Pfam" id="PF25672">
    <property type="entry name" value="BBH37"/>
    <property type="match status" value="1"/>
</dbReference>
<name>A0ABR6P9Q5_9SPIR</name>
<keyword evidence="3" id="KW-1185">Reference proteome</keyword>
<evidence type="ECO:0000259" key="1">
    <source>
        <dbReference type="Pfam" id="PF25672"/>
    </source>
</evidence>
<accession>A0ABR6P9Q5</accession>
<dbReference type="Proteomes" id="UP000566276">
    <property type="component" value="Unassembled WGS sequence"/>
</dbReference>
<dbReference type="InterPro" id="IPR058057">
    <property type="entry name" value="BBH37-like"/>
</dbReference>
<evidence type="ECO:0000313" key="2">
    <source>
        <dbReference type="EMBL" id="MBB6032022.1"/>
    </source>
</evidence>
<dbReference type="NCBIfam" id="NF033721">
    <property type="entry name" value="P12_lipo"/>
    <property type="match status" value="1"/>
</dbReference>
<gene>
    <name evidence="2" type="ORF">HNR35_001025</name>
</gene>
<proteinExistence type="predicted"/>